<dbReference type="InterPro" id="IPR000169">
    <property type="entry name" value="Pept_cys_AS"/>
</dbReference>
<reference evidence="4 5" key="1">
    <citation type="submission" date="2019-03" db="EMBL/GenBank/DDBJ databases">
        <title>Genomic Encyclopedia of Type Strains, Phase IV (KMG-IV): sequencing the most valuable type-strain genomes for metagenomic binning, comparative biology and taxonomic classification.</title>
        <authorList>
            <person name="Goeker M."/>
        </authorList>
    </citation>
    <scope>NUCLEOTIDE SEQUENCE [LARGE SCALE GENOMIC DNA]</scope>
    <source>
        <strain evidence="4 5">DSM 25964</strain>
    </source>
</reference>
<dbReference type="SUPFAM" id="SSF54001">
    <property type="entry name" value="Cysteine proteinases"/>
    <property type="match status" value="1"/>
</dbReference>
<dbReference type="CDD" id="cd02619">
    <property type="entry name" value="Peptidase_C1"/>
    <property type="match status" value="1"/>
</dbReference>
<dbReference type="PROSITE" id="PS00639">
    <property type="entry name" value="THIOL_PROTEASE_HIS"/>
    <property type="match status" value="1"/>
</dbReference>
<dbReference type="InterPro" id="IPR013128">
    <property type="entry name" value="Peptidase_C1A"/>
</dbReference>
<dbReference type="InterPro" id="IPR025660">
    <property type="entry name" value="Pept_his_AS"/>
</dbReference>
<name>A0A4R8M891_9BACT</name>
<dbReference type="SMART" id="SM00645">
    <property type="entry name" value="Pept_C1"/>
    <property type="match status" value="1"/>
</dbReference>
<dbReference type="PANTHER" id="PTHR12411">
    <property type="entry name" value="CYSTEINE PROTEASE FAMILY C1-RELATED"/>
    <property type="match status" value="1"/>
</dbReference>
<keyword evidence="4" id="KW-0378">Hydrolase</keyword>
<organism evidence="4 5">
    <name type="scientific">Aminivibrio pyruvatiphilus</name>
    <dbReference type="NCBI Taxonomy" id="1005740"/>
    <lineage>
        <taxon>Bacteria</taxon>
        <taxon>Thermotogati</taxon>
        <taxon>Synergistota</taxon>
        <taxon>Synergistia</taxon>
        <taxon>Synergistales</taxon>
        <taxon>Aminobacteriaceae</taxon>
        <taxon>Aminivibrio</taxon>
    </lineage>
</organism>
<accession>A0A4R8M891</accession>
<feature type="signal peptide" evidence="2">
    <location>
        <begin position="1"/>
        <end position="24"/>
    </location>
</feature>
<dbReference type="GO" id="GO:0008234">
    <property type="term" value="F:cysteine-type peptidase activity"/>
    <property type="evidence" value="ECO:0007669"/>
    <property type="project" value="InterPro"/>
</dbReference>
<dbReference type="InterPro" id="IPR040528">
    <property type="entry name" value="Lectin-like"/>
</dbReference>
<dbReference type="Pfam" id="PF18560">
    <property type="entry name" value="Lectin_like"/>
    <property type="match status" value="1"/>
</dbReference>
<evidence type="ECO:0000256" key="2">
    <source>
        <dbReference type="SAM" id="SignalP"/>
    </source>
</evidence>
<feature type="domain" description="Peptidase C1A papain C-terminal" evidence="3">
    <location>
        <begin position="96"/>
        <end position="339"/>
    </location>
</feature>
<evidence type="ECO:0000256" key="1">
    <source>
        <dbReference type="ARBA" id="ARBA00008455"/>
    </source>
</evidence>
<keyword evidence="4" id="KW-0645">Protease</keyword>
<keyword evidence="5" id="KW-1185">Reference proteome</keyword>
<dbReference type="OrthoDB" id="3648721at2"/>
<dbReference type="PROSITE" id="PS00139">
    <property type="entry name" value="THIOL_PROTEASE_CYS"/>
    <property type="match status" value="1"/>
</dbReference>
<protein>
    <submittedName>
        <fullName evidence="4">C1A family cysteine protease</fullName>
    </submittedName>
</protein>
<dbReference type="Pfam" id="PF00112">
    <property type="entry name" value="Peptidase_C1"/>
    <property type="match status" value="1"/>
</dbReference>
<proteinExistence type="inferred from homology"/>
<gene>
    <name evidence="4" type="ORF">C8D99_10623</name>
</gene>
<keyword evidence="2" id="KW-0732">Signal</keyword>
<dbReference type="InterPro" id="IPR038765">
    <property type="entry name" value="Papain-like_cys_pep_sf"/>
</dbReference>
<dbReference type="Proteomes" id="UP000295066">
    <property type="component" value="Unassembled WGS sequence"/>
</dbReference>
<dbReference type="EMBL" id="SORI01000006">
    <property type="protein sequence ID" value="TDY61168.1"/>
    <property type="molecule type" value="Genomic_DNA"/>
</dbReference>
<comment type="similarity">
    <text evidence="1">Belongs to the peptidase C1 family.</text>
</comment>
<dbReference type="GO" id="GO:0006508">
    <property type="term" value="P:proteolysis"/>
    <property type="evidence" value="ECO:0007669"/>
    <property type="project" value="UniProtKB-KW"/>
</dbReference>
<dbReference type="Gene3D" id="3.90.70.10">
    <property type="entry name" value="Cysteine proteinases"/>
    <property type="match status" value="1"/>
</dbReference>
<comment type="caution">
    <text evidence="4">The sequence shown here is derived from an EMBL/GenBank/DDBJ whole genome shotgun (WGS) entry which is preliminary data.</text>
</comment>
<dbReference type="AlphaFoldDB" id="A0A4R8M891"/>
<evidence type="ECO:0000313" key="5">
    <source>
        <dbReference type="Proteomes" id="UP000295066"/>
    </source>
</evidence>
<sequence length="551" mass="59636">MKKTAVFAAAALFLFIAAALPSPAAGPSLAPLNPAFLRDRALPRGGGAELRGSVFFAGERRPAGKRPSPLNLDHLRARGETVRHLAARTFREDAPFPARFDLREQGKLSPVRDQDPYGTCWTFAALAALESSLLPGEPRDFSEWHLAYWAYRENPEGFPPFTLDEEVALFDQGGDDWKAVAVLSRGTGPVNETDLPYGGPLPAEKPRLPRQKLLTSALYMPYPAVEIWRDGYPHLAAEEVKHALMTRGAVSIGMMADFDEDTWNEDTGAFFYSGPRGANHAVNIVGWDDYFPKERFAAQPSGDGAWIVRNSWGTSFGEDGYFYMSYEDTSLDSGIVYLSSPAGEYGIIHQYDPLGWVRSVSPLETPAAGSPAWMANIFTAEENQALKAVSFYVPDYGTEYEITVAILSGATPADRESVPLRGQRGVLEKPGYHTVVLGTPVYLPRGTRFSAEVKVTAPAYEFPLPVEVPVAGYSDGASAAPGQSFYSADGVTWTDLTGVVPGGNFCLKALGAGEESGGCTTGAPSLSAVLLLVPFGLMLLRRGRKQKTSVF</sequence>
<feature type="chain" id="PRO_5020818802" evidence="2">
    <location>
        <begin position="25"/>
        <end position="551"/>
    </location>
</feature>
<dbReference type="InterPro" id="IPR000668">
    <property type="entry name" value="Peptidase_C1A_C"/>
</dbReference>
<evidence type="ECO:0000313" key="4">
    <source>
        <dbReference type="EMBL" id="TDY61168.1"/>
    </source>
</evidence>
<dbReference type="RefSeq" id="WP_133957223.1">
    <property type="nucleotide sequence ID" value="NZ_SORI01000006.1"/>
</dbReference>
<evidence type="ECO:0000259" key="3">
    <source>
        <dbReference type="SMART" id="SM00645"/>
    </source>
</evidence>